<feature type="compositionally biased region" description="Basic and acidic residues" evidence="1">
    <location>
        <begin position="196"/>
        <end position="211"/>
    </location>
</feature>
<accession>A0AAN9PZZ7</accession>
<evidence type="ECO:0000256" key="1">
    <source>
        <dbReference type="SAM" id="MobiDB-lite"/>
    </source>
</evidence>
<feature type="compositionally biased region" description="Basic and acidic residues" evidence="1">
    <location>
        <begin position="114"/>
        <end position="128"/>
    </location>
</feature>
<feature type="region of interest" description="Disordered" evidence="1">
    <location>
        <begin position="1"/>
        <end position="128"/>
    </location>
</feature>
<feature type="compositionally biased region" description="Basic and acidic residues" evidence="1">
    <location>
        <begin position="258"/>
        <end position="369"/>
    </location>
</feature>
<comment type="caution">
    <text evidence="2">The sequence shown here is derived from an EMBL/GenBank/DDBJ whole genome shotgun (WGS) entry which is preliminary data.</text>
</comment>
<evidence type="ECO:0000313" key="2">
    <source>
        <dbReference type="EMBL" id="KAK7318965.1"/>
    </source>
</evidence>
<name>A0AAN9PZZ7_CLITE</name>
<evidence type="ECO:0008006" key="4">
    <source>
        <dbReference type="Google" id="ProtNLM"/>
    </source>
</evidence>
<evidence type="ECO:0000313" key="3">
    <source>
        <dbReference type="Proteomes" id="UP001359559"/>
    </source>
</evidence>
<feature type="compositionally biased region" description="Basic and acidic residues" evidence="1">
    <location>
        <begin position="39"/>
        <end position="59"/>
    </location>
</feature>
<dbReference type="EMBL" id="JAYKXN010000001">
    <property type="protein sequence ID" value="KAK7318965.1"/>
    <property type="molecule type" value="Genomic_DNA"/>
</dbReference>
<feature type="compositionally biased region" description="Basic and acidic residues" evidence="1">
    <location>
        <begin position="74"/>
        <end position="103"/>
    </location>
</feature>
<gene>
    <name evidence="2" type="ORF">RJT34_03674</name>
</gene>
<sequence length="612" mass="70460">MSRCFPFPPPGYEKKARTDEVDILKKDKEKDRKHKKDKKDKEKKESKEKREKEGRDGKHKEKKDKKEKHRERKKDRDKNKDRDKDKGRDRDKSKIGTADDKGFPRQAEGSDAGQLHEKEIKQNERKGVLFDGRLTKQYIGNNGEMAKGNNHLSGWIKDGNGEADNQLVHKFANTDHRKDERTVRLVAKGGGTWPDSNEKLRDKGLETKKIDGRGMQAEVRPIGNVPVQNHTGILHHRVDGMPKLLGKFLDRNLEATVEGKEVKEKKDEEKEKAKEKTEGGKEKVKDKKADEGEEKVKEKKDGKEKDKEKKDDKREGKRKDREKEKKDKEKEKKGHRKDKDRDKQKKKEEKAKEHSELKTTEQNKLKESNKIGPIDSNFFTQISSNNHENIVGGENLKKRKNIESNGFPHANDNLPNKFPRLSSHSIIENGRTLEPCQISTRNASDRSGVTPIVKVENKECKRNGTIEIQPFSVPLNKTRTLTMPPDLVIEASAKPPHPDTKYLSQVYLVPKVEQWSDFDDQEWLFDNGVSQERKPVGKPSEVGEKPQVWAEVLHIEPDIFALPAAGQAALQIVEKGSNLFIPFLLRAELLFLIELRMRICKWSLHSHHNFDL</sequence>
<dbReference type="AlphaFoldDB" id="A0AAN9PZZ7"/>
<feature type="region of interest" description="Disordered" evidence="1">
    <location>
        <begin position="188"/>
        <end position="211"/>
    </location>
</feature>
<feature type="region of interest" description="Disordered" evidence="1">
    <location>
        <begin position="258"/>
        <end position="373"/>
    </location>
</feature>
<feature type="compositionally biased region" description="Pro residues" evidence="1">
    <location>
        <begin position="1"/>
        <end position="11"/>
    </location>
</feature>
<dbReference type="Proteomes" id="UP001359559">
    <property type="component" value="Unassembled WGS sequence"/>
</dbReference>
<feature type="compositionally biased region" description="Basic and acidic residues" evidence="1">
    <location>
        <begin position="12"/>
        <end position="30"/>
    </location>
</feature>
<dbReference type="PANTHER" id="PTHR34660">
    <property type="entry name" value="MYB-LIKE PROTEIN X"/>
    <property type="match status" value="1"/>
</dbReference>
<feature type="compositionally biased region" description="Basic residues" evidence="1">
    <location>
        <begin position="60"/>
        <end position="73"/>
    </location>
</feature>
<organism evidence="2 3">
    <name type="scientific">Clitoria ternatea</name>
    <name type="common">Butterfly pea</name>
    <dbReference type="NCBI Taxonomy" id="43366"/>
    <lineage>
        <taxon>Eukaryota</taxon>
        <taxon>Viridiplantae</taxon>
        <taxon>Streptophyta</taxon>
        <taxon>Embryophyta</taxon>
        <taxon>Tracheophyta</taxon>
        <taxon>Spermatophyta</taxon>
        <taxon>Magnoliopsida</taxon>
        <taxon>eudicotyledons</taxon>
        <taxon>Gunneridae</taxon>
        <taxon>Pentapetalae</taxon>
        <taxon>rosids</taxon>
        <taxon>fabids</taxon>
        <taxon>Fabales</taxon>
        <taxon>Fabaceae</taxon>
        <taxon>Papilionoideae</taxon>
        <taxon>50 kb inversion clade</taxon>
        <taxon>NPAAA clade</taxon>
        <taxon>indigoferoid/millettioid clade</taxon>
        <taxon>Phaseoleae</taxon>
        <taxon>Clitoria</taxon>
    </lineage>
</organism>
<keyword evidence="3" id="KW-1185">Reference proteome</keyword>
<dbReference type="PANTHER" id="PTHR34660:SF3">
    <property type="entry name" value="RRM DOMAIN-CONTAINING PROTEIN"/>
    <property type="match status" value="1"/>
</dbReference>
<proteinExistence type="predicted"/>
<protein>
    <recommendedName>
        <fullName evidence="4">Myb-like protein X</fullName>
    </recommendedName>
</protein>
<reference evidence="2 3" key="1">
    <citation type="submission" date="2024-01" db="EMBL/GenBank/DDBJ databases">
        <title>The genomes of 5 underutilized Papilionoideae crops provide insights into root nodulation and disease resistance.</title>
        <authorList>
            <person name="Yuan L."/>
        </authorList>
    </citation>
    <scope>NUCLEOTIDE SEQUENCE [LARGE SCALE GENOMIC DNA]</scope>
    <source>
        <strain evidence="2">LY-2023</strain>
        <tissue evidence="2">Leaf</tissue>
    </source>
</reference>